<dbReference type="PRINTS" id="PR00081">
    <property type="entry name" value="GDHRDH"/>
</dbReference>
<reference evidence="5 6" key="2">
    <citation type="submission" date="2015-05" db="EMBL/GenBank/DDBJ databases">
        <authorList>
            <person name="Morales-Cruz A."/>
            <person name="Amrine K.C."/>
            <person name="Cantu D."/>
        </authorList>
    </citation>
    <scope>NUCLEOTIDE SEQUENCE [LARGE SCALE GENOMIC DNA]</scope>
    <source>
        <strain evidence="5">UCRPC4</strain>
    </source>
</reference>
<dbReference type="InterPro" id="IPR036291">
    <property type="entry name" value="NAD(P)-bd_dom_sf"/>
</dbReference>
<proteinExistence type="inferred from homology"/>
<dbReference type="SUPFAM" id="SSF51735">
    <property type="entry name" value="NAD(P)-binding Rossmann-fold domains"/>
    <property type="match status" value="1"/>
</dbReference>
<dbReference type="GO" id="GO:0016491">
    <property type="term" value="F:oxidoreductase activity"/>
    <property type="evidence" value="ECO:0007669"/>
    <property type="project" value="UniProtKB-KW"/>
</dbReference>
<dbReference type="Gene3D" id="3.40.50.720">
    <property type="entry name" value="NAD(P)-binding Rossmann-like Domain"/>
    <property type="match status" value="1"/>
</dbReference>
<sequence>MPGPYTEAHRHPNGPGDLRPTALQIIHDEGLKGKWQDKIIVITGCSSGIGIETARALATTGAKLFVTARDVEKGEQALADILSDRVQLIQMDQMSLESVRKGSQTILENSGGKVNILICNAGVMRLPERKLSTDGFEAQFATNHLAHFLLFNLLKDALLAASTPEFNSRVILLSSSGHTWGGVRFEDYNWEHDYDPSLAYGSSKTANLYMSNYIDRVFGPRGIHSTSLDPGGIFTGLQIHVPEDVMTGWKRDPNVQVVMKSPEQGASTTVYAATSKDWEGKGGRYLQDCEEAPPVSEGYSFISGYAPHAYEKDAEDRLWNDSLAMLNL</sequence>
<accession>A0A0G2EZZ9</accession>
<protein>
    <submittedName>
        <fullName evidence="5">Putative ww domain-containing oxidoreductase</fullName>
    </submittedName>
</protein>
<reference evidence="5 6" key="1">
    <citation type="submission" date="2015-05" db="EMBL/GenBank/DDBJ databases">
        <title>Distinctive expansion of gene families associated with plant cell wall degradation and secondary metabolism in the genomes of grapevine trunk pathogens.</title>
        <authorList>
            <person name="Lawrence D.P."/>
            <person name="Travadon R."/>
            <person name="Rolshausen P.E."/>
            <person name="Baumgartner K."/>
        </authorList>
    </citation>
    <scope>NUCLEOTIDE SEQUENCE [LARGE SCALE GENOMIC DNA]</scope>
    <source>
        <strain evidence="5">UCRPC4</strain>
    </source>
</reference>
<comment type="caution">
    <text evidence="5">The sequence shown here is derived from an EMBL/GenBank/DDBJ whole genome shotgun (WGS) entry which is preliminary data.</text>
</comment>
<keyword evidence="2" id="KW-0521">NADP</keyword>
<keyword evidence="3" id="KW-0560">Oxidoreductase</keyword>
<dbReference type="Pfam" id="PF00106">
    <property type="entry name" value="adh_short"/>
    <property type="match status" value="1"/>
</dbReference>
<dbReference type="OrthoDB" id="191139at2759"/>
<evidence type="ECO:0000313" key="5">
    <source>
        <dbReference type="EMBL" id="KKY27621.1"/>
    </source>
</evidence>
<dbReference type="Proteomes" id="UP000053317">
    <property type="component" value="Unassembled WGS sequence"/>
</dbReference>
<evidence type="ECO:0000313" key="6">
    <source>
        <dbReference type="Proteomes" id="UP000053317"/>
    </source>
</evidence>
<dbReference type="PANTHER" id="PTHR24320:SF272">
    <property type="entry name" value="NAD(P)-BINDING ROSSMANN-FOLD SUPERFAMILY PROTEIN"/>
    <property type="match status" value="1"/>
</dbReference>
<comment type="similarity">
    <text evidence="1">Belongs to the short-chain dehydrogenases/reductases (SDR) family.</text>
</comment>
<evidence type="ECO:0000256" key="2">
    <source>
        <dbReference type="ARBA" id="ARBA00022857"/>
    </source>
</evidence>
<evidence type="ECO:0000256" key="1">
    <source>
        <dbReference type="ARBA" id="ARBA00006484"/>
    </source>
</evidence>
<gene>
    <name evidence="5" type="ORF">UCRPC4_g00854</name>
</gene>
<dbReference type="EMBL" id="LCWF01000022">
    <property type="protein sequence ID" value="KKY27621.1"/>
    <property type="molecule type" value="Genomic_DNA"/>
</dbReference>
<dbReference type="InterPro" id="IPR002347">
    <property type="entry name" value="SDR_fam"/>
</dbReference>
<name>A0A0G2EZZ9_PHACM</name>
<organism evidence="5 6">
    <name type="scientific">Phaeomoniella chlamydospora</name>
    <name type="common">Phaeoacremonium chlamydosporum</name>
    <dbReference type="NCBI Taxonomy" id="158046"/>
    <lineage>
        <taxon>Eukaryota</taxon>
        <taxon>Fungi</taxon>
        <taxon>Dikarya</taxon>
        <taxon>Ascomycota</taxon>
        <taxon>Pezizomycotina</taxon>
        <taxon>Eurotiomycetes</taxon>
        <taxon>Chaetothyriomycetidae</taxon>
        <taxon>Phaeomoniellales</taxon>
        <taxon>Phaeomoniellaceae</taxon>
        <taxon>Phaeomoniella</taxon>
    </lineage>
</organism>
<feature type="region of interest" description="Disordered" evidence="4">
    <location>
        <begin position="1"/>
        <end position="20"/>
    </location>
</feature>
<dbReference type="AlphaFoldDB" id="A0A0G2EZZ9"/>
<evidence type="ECO:0000256" key="4">
    <source>
        <dbReference type="SAM" id="MobiDB-lite"/>
    </source>
</evidence>
<keyword evidence="6" id="KW-1185">Reference proteome</keyword>
<evidence type="ECO:0000256" key="3">
    <source>
        <dbReference type="ARBA" id="ARBA00023002"/>
    </source>
</evidence>
<dbReference type="PANTHER" id="PTHR24320">
    <property type="entry name" value="RETINOL DEHYDROGENASE"/>
    <property type="match status" value="1"/>
</dbReference>